<sequence>MAFERVAVTAEQVLTYRLPAAPPKATDRRSFSGTATTQAEALPPDVLAALVRTAIEAHRDPVTHQQVLAREAADRHMICDRLGRWEDLGRPPAT</sequence>
<accession>A0A366LE87</accession>
<organism evidence="1 2">
    <name type="scientific">Spongiactinospora rosea</name>
    <dbReference type="NCBI Taxonomy" id="2248750"/>
    <lineage>
        <taxon>Bacteria</taxon>
        <taxon>Bacillati</taxon>
        <taxon>Actinomycetota</taxon>
        <taxon>Actinomycetes</taxon>
        <taxon>Streptosporangiales</taxon>
        <taxon>Streptosporangiaceae</taxon>
        <taxon>Spongiactinospora</taxon>
    </lineage>
</organism>
<dbReference type="EMBL" id="QMEY01000048">
    <property type="protein sequence ID" value="RBQ12176.1"/>
    <property type="molecule type" value="Genomic_DNA"/>
</dbReference>
<protein>
    <submittedName>
        <fullName evidence="1">Uncharacterized protein</fullName>
    </submittedName>
</protein>
<evidence type="ECO:0000313" key="1">
    <source>
        <dbReference type="EMBL" id="RBQ12176.1"/>
    </source>
</evidence>
<dbReference type="Proteomes" id="UP000253303">
    <property type="component" value="Unassembled WGS sequence"/>
</dbReference>
<dbReference type="RefSeq" id="WP_113986845.1">
    <property type="nucleotide sequence ID" value="NZ_QMEY01000048.1"/>
</dbReference>
<proteinExistence type="predicted"/>
<comment type="caution">
    <text evidence="1">The sequence shown here is derived from an EMBL/GenBank/DDBJ whole genome shotgun (WGS) entry which is preliminary data.</text>
</comment>
<reference evidence="1 2" key="1">
    <citation type="submission" date="2018-06" db="EMBL/GenBank/DDBJ databases">
        <title>Sphaerisporangium craniellae sp. nov., isolated from a marine sponge in the South China Sea.</title>
        <authorList>
            <person name="Li L."/>
        </authorList>
    </citation>
    <scope>NUCLEOTIDE SEQUENCE [LARGE SCALE GENOMIC DNA]</scope>
    <source>
        <strain evidence="1 2">LHW63015</strain>
    </source>
</reference>
<keyword evidence="2" id="KW-1185">Reference proteome</keyword>
<gene>
    <name evidence="1" type="ORF">DP939_44330</name>
</gene>
<dbReference type="AlphaFoldDB" id="A0A366LE87"/>
<name>A0A366LE87_9ACTN</name>
<dbReference type="OrthoDB" id="4037576at2"/>
<evidence type="ECO:0000313" key="2">
    <source>
        <dbReference type="Proteomes" id="UP000253303"/>
    </source>
</evidence>